<feature type="domain" description="ABC transmembrane type-1" evidence="9">
    <location>
        <begin position="14"/>
        <end position="206"/>
    </location>
</feature>
<evidence type="ECO:0000256" key="8">
    <source>
        <dbReference type="RuleBase" id="RU363032"/>
    </source>
</evidence>
<dbReference type="Proteomes" id="UP000077469">
    <property type="component" value="Chromosome"/>
</dbReference>
<evidence type="ECO:0000313" key="10">
    <source>
        <dbReference type="EMBL" id="AJC74364.1"/>
    </source>
</evidence>
<keyword evidence="6 8" id="KW-1133">Transmembrane helix</keyword>
<keyword evidence="5" id="KW-0029">Amino-acid transport</keyword>
<feature type="transmembrane region" description="Helical" evidence="8">
    <location>
        <begin position="49"/>
        <end position="74"/>
    </location>
</feature>
<feature type="transmembrane region" description="Helical" evidence="8">
    <location>
        <begin position="80"/>
        <end position="101"/>
    </location>
</feature>
<name>A0A0X1KSV6_9THEM</name>
<dbReference type="PATRIC" id="fig|1123384.7.peg.1906"/>
<dbReference type="PaxDb" id="1123384-AJ81_09475"/>
<sequence>MSFAEVFVQAIPKLLNGLIVTFYMTAFAAIFGLLFGTLLCVWRVYANKVVSFLSATFIELIRGTPMLVQLFILYYGLPVYGIRFSPLVAALIGFTMNSAAYQAEYIRGAIQSIGSGQMRAALSIGMSKWQAVRLIILPQALRRVIPAWTNEFIYLLKYTSMAYIIGAPEMMAQAKFIASRNFEFFKVYLITALIYLTVVWISSFFFAWLERKLRIPGTVVGER</sequence>
<dbReference type="CDD" id="cd06261">
    <property type="entry name" value="TM_PBP2"/>
    <property type="match status" value="1"/>
</dbReference>
<dbReference type="Pfam" id="PF00528">
    <property type="entry name" value="BPD_transp_1"/>
    <property type="match status" value="1"/>
</dbReference>
<dbReference type="NCBIfam" id="TIGR01726">
    <property type="entry name" value="HEQRo_perm_3TM"/>
    <property type="match status" value="1"/>
</dbReference>
<dbReference type="PANTHER" id="PTHR30614:SF0">
    <property type="entry name" value="L-CYSTINE TRANSPORT SYSTEM PERMEASE PROTEIN TCYL"/>
    <property type="match status" value="1"/>
</dbReference>
<keyword evidence="3" id="KW-1003">Cell membrane</keyword>
<dbReference type="RefSeq" id="WP_031502432.1">
    <property type="nucleotide sequence ID" value="NC_022795.1"/>
</dbReference>
<evidence type="ECO:0000256" key="7">
    <source>
        <dbReference type="ARBA" id="ARBA00023136"/>
    </source>
</evidence>
<keyword evidence="11" id="KW-1185">Reference proteome</keyword>
<evidence type="ECO:0000256" key="1">
    <source>
        <dbReference type="ARBA" id="ARBA00004651"/>
    </source>
</evidence>
<accession>A0A0X1KSV6</accession>
<gene>
    <name evidence="10" type="ORF">AJ81_09475</name>
</gene>
<dbReference type="GO" id="GO:0006865">
    <property type="term" value="P:amino acid transport"/>
    <property type="evidence" value="ECO:0007669"/>
    <property type="project" value="UniProtKB-KW"/>
</dbReference>
<comment type="similarity">
    <text evidence="8">Belongs to the binding-protein-dependent transport system permease family.</text>
</comment>
<reference evidence="10 11" key="1">
    <citation type="submission" date="2014-01" db="EMBL/GenBank/DDBJ databases">
        <title>Genome sequencing of Thermotog hypogea.</title>
        <authorList>
            <person name="Zhang X."/>
            <person name="Alvare G."/>
            <person name="Fristensky B."/>
            <person name="Chen L."/>
            <person name="Suen T."/>
            <person name="Chen Q."/>
            <person name="Ma K."/>
        </authorList>
    </citation>
    <scope>NUCLEOTIDE SEQUENCE [LARGE SCALE GENOMIC DNA]</scope>
    <source>
        <strain evidence="10 11">DSM 11164</strain>
    </source>
</reference>
<protein>
    <submittedName>
        <fullName evidence="10">Amino acid ABC transporter permease</fullName>
    </submittedName>
</protein>
<evidence type="ECO:0000256" key="3">
    <source>
        <dbReference type="ARBA" id="ARBA00022475"/>
    </source>
</evidence>
<keyword evidence="4 8" id="KW-0812">Transmembrane</keyword>
<keyword evidence="7 8" id="KW-0472">Membrane</keyword>
<comment type="subcellular location">
    <subcellularLocation>
        <location evidence="1 8">Cell membrane</location>
        <topology evidence="1 8">Multi-pass membrane protein</topology>
    </subcellularLocation>
</comment>
<evidence type="ECO:0000259" key="9">
    <source>
        <dbReference type="PROSITE" id="PS50928"/>
    </source>
</evidence>
<dbReference type="InterPro" id="IPR043429">
    <property type="entry name" value="ArtM/GltK/GlnP/TcyL/YhdX-like"/>
</dbReference>
<dbReference type="GO" id="GO:0043190">
    <property type="term" value="C:ATP-binding cassette (ABC) transporter complex"/>
    <property type="evidence" value="ECO:0007669"/>
    <property type="project" value="InterPro"/>
</dbReference>
<keyword evidence="2 8" id="KW-0813">Transport</keyword>
<dbReference type="GO" id="GO:0022857">
    <property type="term" value="F:transmembrane transporter activity"/>
    <property type="evidence" value="ECO:0007669"/>
    <property type="project" value="InterPro"/>
</dbReference>
<dbReference type="InterPro" id="IPR010065">
    <property type="entry name" value="AA_ABC_transptr_permease_3TM"/>
</dbReference>
<dbReference type="PANTHER" id="PTHR30614">
    <property type="entry name" value="MEMBRANE COMPONENT OF AMINO ACID ABC TRANSPORTER"/>
    <property type="match status" value="1"/>
</dbReference>
<dbReference type="STRING" id="1123384.AJ81_09475"/>
<evidence type="ECO:0000313" key="11">
    <source>
        <dbReference type="Proteomes" id="UP000077469"/>
    </source>
</evidence>
<dbReference type="OrthoDB" id="9787841at2"/>
<dbReference type="FunFam" id="1.10.3720.10:FF:000006">
    <property type="entry name" value="Glutamate/aspartate ABC transporter, permease protein GltK"/>
    <property type="match status" value="1"/>
</dbReference>
<evidence type="ECO:0000256" key="4">
    <source>
        <dbReference type="ARBA" id="ARBA00022692"/>
    </source>
</evidence>
<feature type="transmembrane region" description="Helical" evidence="8">
    <location>
        <begin position="187"/>
        <end position="209"/>
    </location>
</feature>
<dbReference type="AlphaFoldDB" id="A0A0X1KSV6"/>
<proteinExistence type="inferred from homology"/>
<evidence type="ECO:0000256" key="6">
    <source>
        <dbReference type="ARBA" id="ARBA00022989"/>
    </source>
</evidence>
<dbReference type="EMBL" id="CP007141">
    <property type="protein sequence ID" value="AJC74364.1"/>
    <property type="molecule type" value="Genomic_DNA"/>
</dbReference>
<dbReference type="InterPro" id="IPR000515">
    <property type="entry name" value="MetI-like"/>
</dbReference>
<dbReference type="KEGG" id="phy:AJ81_09475"/>
<evidence type="ECO:0000256" key="5">
    <source>
        <dbReference type="ARBA" id="ARBA00022970"/>
    </source>
</evidence>
<dbReference type="InterPro" id="IPR035906">
    <property type="entry name" value="MetI-like_sf"/>
</dbReference>
<dbReference type="Gene3D" id="1.10.3720.10">
    <property type="entry name" value="MetI-like"/>
    <property type="match status" value="1"/>
</dbReference>
<dbReference type="SUPFAM" id="SSF161098">
    <property type="entry name" value="MetI-like"/>
    <property type="match status" value="1"/>
</dbReference>
<organism evidence="10 11">
    <name type="scientific">Pseudothermotoga hypogea DSM 11164 = NBRC 106472</name>
    <dbReference type="NCBI Taxonomy" id="1123384"/>
    <lineage>
        <taxon>Bacteria</taxon>
        <taxon>Thermotogati</taxon>
        <taxon>Thermotogota</taxon>
        <taxon>Thermotogae</taxon>
        <taxon>Thermotogales</taxon>
        <taxon>Thermotogaceae</taxon>
        <taxon>Pseudothermotoga</taxon>
    </lineage>
</organism>
<feature type="transmembrane region" description="Helical" evidence="8">
    <location>
        <begin position="20"/>
        <end position="42"/>
    </location>
</feature>
<dbReference type="PROSITE" id="PS50928">
    <property type="entry name" value="ABC_TM1"/>
    <property type="match status" value="1"/>
</dbReference>
<evidence type="ECO:0000256" key="2">
    <source>
        <dbReference type="ARBA" id="ARBA00022448"/>
    </source>
</evidence>